<organism evidence="1 2">
    <name type="scientific">Polaribacter atrinae</name>
    <dbReference type="NCBI Taxonomy" id="1333662"/>
    <lineage>
        <taxon>Bacteria</taxon>
        <taxon>Pseudomonadati</taxon>
        <taxon>Bacteroidota</taxon>
        <taxon>Flavobacteriia</taxon>
        <taxon>Flavobacteriales</taxon>
        <taxon>Flavobacteriaceae</taxon>
    </lineage>
</organism>
<evidence type="ECO:0000313" key="1">
    <source>
        <dbReference type="EMBL" id="OAD39453.1"/>
    </source>
</evidence>
<gene>
    <name evidence="1" type="ORF">LPB303_17035</name>
</gene>
<dbReference type="RefSeq" id="WP_068453112.1">
    <property type="nucleotide sequence ID" value="NZ_CP150660.1"/>
</dbReference>
<sequence>MENRELLTFILGYLFELKQMEKIPRKKLKLIQKFIKEFKIEKEIEECDSIDNTIEYLKRESNRHNYNRHNDHNSLMEGFDYDGDNDQQDPNFW</sequence>
<dbReference type="EMBL" id="LVWE01000107">
    <property type="protein sequence ID" value="OAD39453.1"/>
    <property type="molecule type" value="Genomic_DNA"/>
</dbReference>
<proteinExistence type="predicted"/>
<keyword evidence="2" id="KW-1185">Reference proteome</keyword>
<protein>
    <submittedName>
        <fullName evidence="1">Uncharacterized protein</fullName>
    </submittedName>
</protein>
<accession>A0A176SW26</accession>
<name>A0A176SW26_9FLAO</name>
<evidence type="ECO:0000313" key="2">
    <source>
        <dbReference type="Proteomes" id="UP000076923"/>
    </source>
</evidence>
<comment type="caution">
    <text evidence="1">The sequence shown here is derived from an EMBL/GenBank/DDBJ whole genome shotgun (WGS) entry which is preliminary data.</text>
</comment>
<reference evidence="1 2" key="1">
    <citation type="submission" date="2016-02" db="EMBL/GenBank/DDBJ databases">
        <title>Draft genome sequence of Polaribacter atrinae KACC17473.</title>
        <authorList>
            <person name="Shin S.-K."/>
            <person name="Yi H."/>
        </authorList>
    </citation>
    <scope>NUCLEOTIDE SEQUENCE [LARGE SCALE GENOMIC DNA]</scope>
    <source>
        <strain evidence="1 2">KACC 17473</strain>
    </source>
</reference>
<dbReference type="Proteomes" id="UP000076923">
    <property type="component" value="Unassembled WGS sequence"/>
</dbReference>
<dbReference type="AlphaFoldDB" id="A0A176SW26"/>